<comment type="function">
    <text evidence="1">Mitochondrial transporter that mediates uptake of thiamine pyrophosphate (ThPP) into mitochondria.</text>
</comment>
<evidence type="ECO:0000256" key="6">
    <source>
        <dbReference type="ARBA" id="ARBA00022692"/>
    </source>
</evidence>
<feature type="repeat" description="Solcar" evidence="12">
    <location>
        <begin position="301"/>
        <end position="389"/>
    </location>
</feature>
<dbReference type="PROSITE" id="PS50920">
    <property type="entry name" value="SOLCAR"/>
    <property type="match status" value="3"/>
</dbReference>
<comment type="subcellular location">
    <subcellularLocation>
        <location evidence="2">Mitochondrion inner membrane</location>
        <topology evidence="2">Multi-pass membrane protein</topology>
    </subcellularLocation>
</comment>
<dbReference type="AlphaFoldDB" id="A0A9P8IFZ1"/>
<evidence type="ECO:0000256" key="1">
    <source>
        <dbReference type="ARBA" id="ARBA00002238"/>
    </source>
</evidence>
<proteinExistence type="inferred from homology"/>
<dbReference type="OrthoDB" id="270584at2759"/>
<protein>
    <recommendedName>
        <fullName evidence="4">Mitochondrial thiamine pyrophosphate carrier 1</fullName>
    </recommendedName>
</protein>
<keyword evidence="7" id="KW-0677">Repeat</keyword>
<evidence type="ECO:0000256" key="13">
    <source>
        <dbReference type="RuleBase" id="RU000488"/>
    </source>
</evidence>
<keyword evidence="11 12" id="KW-0472">Membrane</keyword>
<evidence type="ECO:0000313" key="14">
    <source>
        <dbReference type="EMBL" id="KAH0547720.1"/>
    </source>
</evidence>
<dbReference type="Proteomes" id="UP000698800">
    <property type="component" value="Unassembled WGS sequence"/>
</dbReference>
<dbReference type="InterPro" id="IPR023395">
    <property type="entry name" value="MCP_dom_sf"/>
</dbReference>
<keyword evidence="9" id="KW-1133">Transmembrane helix</keyword>
<comment type="caution">
    <text evidence="14">The sequence shown here is derived from an EMBL/GenBank/DDBJ whole genome shotgun (WGS) entry which is preliminary data.</text>
</comment>
<dbReference type="InterPro" id="IPR002167">
    <property type="entry name" value="GDC-like"/>
</dbReference>
<dbReference type="PRINTS" id="PR00926">
    <property type="entry name" value="MITOCARRIER"/>
</dbReference>
<evidence type="ECO:0000313" key="15">
    <source>
        <dbReference type="Proteomes" id="UP000698800"/>
    </source>
</evidence>
<evidence type="ECO:0000256" key="7">
    <source>
        <dbReference type="ARBA" id="ARBA00022737"/>
    </source>
</evidence>
<feature type="repeat" description="Solcar" evidence="12">
    <location>
        <begin position="56"/>
        <end position="147"/>
    </location>
</feature>
<gene>
    <name evidence="14" type="ORF">FGG08_000210</name>
</gene>
<dbReference type="GO" id="GO:0005743">
    <property type="term" value="C:mitochondrial inner membrane"/>
    <property type="evidence" value="ECO:0007669"/>
    <property type="project" value="UniProtKB-SubCell"/>
</dbReference>
<evidence type="ECO:0000256" key="4">
    <source>
        <dbReference type="ARBA" id="ARBA00021935"/>
    </source>
</evidence>
<comment type="similarity">
    <text evidence="3 13">Belongs to the mitochondrial carrier (TC 2.A.29) family.</text>
</comment>
<evidence type="ECO:0000256" key="2">
    <source>
        <dbReference type="ARBA" id="ARBA00004448"/>
    </source>
</evidence>
<dbReference type="InterPro" id="IPR002067">
    <property type="entry name" value="MCP"/>
</dbReference>
<evidence type="ECO:0000256" key="8">
    <source>
        <dbReference type="ARBA" id="ARBA00022792"/>
    </source>
</evidence>
<dbReference type="Pfam" id="PF00153">
    <property type="entry name" value="Mito_carr"/>
    <property type="match status" value="4"/>
</dbReference>
<keyword evidence="5 13" id="KW-0813">Transport</keyword>
<evidence type="ECO:0000256" key="12">
    <source>
        <dbReference type="PROSITE-ProRule" id="PRU00282"/>
    </source>
</evidence>
<evidence type="ECO:0000256" key="9">
    <source>
        <dbReference type="ARBA" id="ARBA00022989"/>
    </source>
</evidence>
<feature type="repeat" description="Solcar" evidence="12">
    <location>
        <begin position="155"/>
        <end position="278"/>
    </location>
</feature>
<keyword evidence="15" id="KW-1185">Reference proteome</keyword>
<evidence type="ECO:0000256" key="10">
    <source>
        <dbReference type="ARBA" id="ARBA00023128"/>
    </source>
</evidence>
<dbReference type="PANTHER" id="PTHR24089">
    <property type="entry name" value="SOLUTE CARRIER FAMILY 25"/>
    <property type="match status" value="1"/>
</dbReference>
<dbReference type="SUPFAM" id="SSF103506">
    <property type="entry name" value="Mitochondrial carrier"/>
    <property type="match status" value="1"/>
</dbReference>
<accession>A0A9P8IFZ1</accession>
<evidence type="ECO:0000256" key="3">
    <source>
        <dbReference type="ARBA" id="ARBA00006375"/>
    </source>
</evidence>
<name>A0A9P8IFZ1_9PEZI</name>
<dbReference type="PRINTS" id="PR00928">
    <property type="entry name" value="GRAVESDC"/>
</dbReference>
<keyword evidence="8" id="KW-0999">Mitochondrion inner membrane</keyword>
<dbReference type="Gene3D" id="1.50.40.10">
    <property type="entry name" value="Mitochondrial carrier domain"/>
    <property type="match status" value="1"/>
</dbReference>
<keyword evidence="10" id="KW-0496">Mitochondrion</keyword>
<evidence type="ECO:0000256" key="11">
    <source>
        <dbReference type="ARBA" id="ARBA00023136"/>
    </source>
</evidence>
<keyword evidence="6 12" id="KW-0812">Transmembrane</keyword>
<dbReference type="InterPro" id="IPR018108">
    <property type="entry name" value="MCP_transmembrane"/>
</dbReference>
<evidence type="ECO:0000256" key="5">
    <source>
        <dbReference type="ARBA" id="ARBA00022448"/>
    </source>
</evidence>
<dbReference type="GO" id="GO:0055085">
    <property type="term" value="P:transmembrane transport"/>
    <property type="evidence" value="ECO:0007669"/>
    <property type="project" value="InterPro"/>
</dbReference>
<organism evidence="14 15">
    <name type="scientific">Glutinoglossum americanum</name>
    <dbReference type="NCBI Taxonomy" id="1670608"/>
    <lineage>
        <taxon>Eukaryota</taxon>
        <taxon>Fungi</taxon>
        <taxon>Dikarya</taxon>
        <taxon>Ascomycota</taxon>
        <taxon>Pezizomycotina</taxon>
        <taxon>Geoglossomycetes</taxon>
        <taxon>Geoglossales</taxon>
        <taxon>Geoglossaceae</taxon>
        <taxon>Glutinoglossum</taxon>
    </lineage>
</organism>
<sequence length="392" mass="43001">MVATPRQGTIHEELGKTNPICPVDDDTIELKERKDDVGIVVTGEAKARRDNKRSLDYMVRSGLAGGLAGCAAKTLVGPLDRVKILFQTSNPQFHSYASHPFGVVRAMNIIYHQDGARGLFRGHSATLLRIFPYAAIKFLAYEQFRAVLIPTKSHETPLRRLASGSLAGITSVFFTYPLEVIRVRLAFETKSHANSSLTSICRKIYHEHPPLPAAPPSVSASSLSPTVATISSTATHAIRAITPRAGLANFYRGFSSTLCGMLPYAGMSFLTHDTAGDWLRNPRIAKYTTLPSSPDTYRPQLNVWAQLLSGGFAGMVSQTASYPLEIIRRRMQVGGAVGDGHRLSMAETAGRIWAERGIRGFWVGLGIGYFKIIPMTATSFFVYERAKVWLDI</sequence>
<reference evidence="14" key="1">
    <citation type="submission" date="2021-03" db="EMBL/GenBank/DDBJ databases">
        <title>Comparative genomics and phylogenomic investigation of the class Geoglossomycetes provide insights into ecological specialization and systematics.</title>
        <authorList>
            <person name="Melie T."/>
            <person name="Pirro S."/>
            <person name="Miller A.N."/>
            <person name="Quandt A."/>
        </authorList>
    </citation>
    <scope>NUCLEOTIDE SEQUENCE</scope>
    <source>
        <strain evidence="14">GBOQ0MN5Z8</strain>
    </source>
</reference>
<dbReference type="EMBL" id="JAGHQL010000002">
    <property type="protein sequence ID" value="KAH0547720.1"/>
    <property type="molecule type" value="Genomic_DNA"/>
</dbReference>